<dbReference type="Pfam" id="PF20454">
    <property type="entry name" value="GpA_nuclease"/>
    <property type="match status" value="1"/>
</dbReference>
<dbReference type="Gene3D" id="3.40.50.300">
    <property type="entry name" value="P-loop containing nucleotide triphosphate hydrolases"/>
    <property type="match status" value="1"/>
</dbReference>
<dbReference type="PANTHER" id="PTHR34413">
    <property type="entry name" value="PROPHAGE TAIL FIBER ASSEMBLY PROTEIN HOMOLOG TFAE-RELATED-RELATED"/>
    <property type="match status" value="1"/>
</dbReference>
<organism evidence="3 4">
    <name type="scientific">Paenibacillus roseus</name>
    <dbReference type="NCBI Taxonomy" id="2798579"/>
    <lineage>
        <taxon>Bacteria</taxon>
        <taxon>Bacillati</taxon>
        <taxon>Bacillota</taxon>
        <taxon>Bacilli</taxon>
        <taxon>Bacillales</taxon>
        <taxon>Paenibacillaceae</taxon>
        <taxon>Paenibacillus</taxon>
    </lineage>
</organism>
<accession>A0A934MPI4</accession>
<comment type="caution">
    <text evidence="3">The sequence shown here is derived from an EMBL/GenBank/DDBJ whole genome shotgun (WGS) entry which is preliminary data.</text>
</comment>
<feature type="domain" description="Terminase large subunit GpA endonuclease" evidence="2">
    <location>
        <begin position="288"/>
        <end position="568"/>
    </location>
</feature>
<dbReference type="InterPro" id="IPR008866">
    <property type="entry name" value="Phage_lambda_GpA-like"/>
</dbReference>
<reference evidence="3" key="1">
    <citation type="submission" date="2020-12" db="EMBL/GenBank/DDBJ databases">
        <authorList>
            <person name="Huq M.A."/>
        </authorList>
    </citation>
    <scope>NUCLEOTIDE SEQUENCE</scope>
    <source>
        <strain evidence="3">MAHUQ-46</strain>
    </source>
</reference>
<feature type="domain" description="Phage terminase large subunit GpA ATPase" evidence="1">
    <location>
        <begin position="42"/>
        <end position="279"/>
    </location>
</feature>
<gene>
    <name evidence="3" type="ORF">JFN88_12620</name>
</gene>
<dbReference type="EMBL" id="JAELUP010000065">
    <property type="protein sequence ID" value="MBJ6362111.1"/>
    <property type="molecule type" value="Genomic_DNA"/>
</dbReference>
<dbReference type="AlphaFoldDB" id="A0A934MPI4"/>
<dbReference type="InterPro" id="IPR051220">
    <property type="entry name" value="TFA_Chaperone"/>
</dbReference>
<proteinExistence type="inferred from homology"/>
<dbReference type="GO" id="GO:0004519">
    <property type="term" value="F:endonuclease activity"/>
    <property type="evidence" value="ECO:0007669"/>
    <property type="project" value="InterPro"/>
</dbReference>
<dbReference type="InterPro" id="IPR027417">
    <property type="entry name" value="P-loop_NTPase"/>
</dbReference>
<dbReference type="RefSeq" id="WP_199019652.1">
    <property type="nucleotide sequence ID" value="NZ_JAELUP010000065.1"/>
</dbReference>
<evidence type="ECO:0000313" key="3">
    <source>
        <dbReference type="EMBL" id="MBJ6362111.1"/>
    </source>
</evidence>
<dbReference type="HAMAP" id="MF_04144">
    <property type="entry name" value="TERL_LAMBDA"/>
    <property type="match status" value="1"/>
</dbReference>
<protein>
    <submittedName>
        <fullName evidence="3">Phage terminase large subunit family protein</fullName>
    </submittedName>
</protein>
<evidence type="ECO:0000313" key="4">
    <source>
        <dbReference type="Proteomes" id="UP000640274"/>
    </source>
</evidence>
<dbReference type="Proteomes" id="UP000640274">
    <property type="component" value="Unassembled WGS sequence"/>
</dbReference>
<keyword evidence="4" id="KW-1185">Reference proteome</keyword>
<name>A0A934MPI4_9BACL</name>
<dbReference type="InterPro" id="IPR046453">
    <property type="entry name" value="GpA_ATPase"/>
</dbReference>
<evidence type="ECO:0000259" key="2">
    <source>
        <dbReference type="Pfam" id="PF20454"/>
    </source>
</evidence>
<dbReference type="Pfam" id="PF05876">
    <property type="entry name" value="GpA_ATPase"/>
    <property type="match status" value="1"/>
</dbReference>
<dbReference type="GO" id="GO:0005524">
    <property type="term" value="F:ATP binding"/>
    <property type="evidence" value="ECO:0007669"/>
    <property type="project" value="InterPro"/>
</dbReference>
<sequence length="599" mass="67909">MTRIKKNVREIFRAAVRLVAPPPLLTVSEWADDRRRLSPEASSEPGQWRTDRAPYQRGIMDAINDPYIETVIVMSSAQVGKTEFLLNMIGFHIDYDPAPIMLVQPTLDLAQAYSKDRLAPMLRDSPALRGKVKDVKSKDSGNTLLHKIFPGGHITMAGSNSPASLASRPIRILLLDEVDRYPVSAGTEGDPVSLATRRTETFWNRKRVLVSTPTIKGASRIEFAYNDSTMEQWCLPCPSCGESQPLKWEQLDFDSVHMACKECGALHGEQEWKDGKGQWIARQESEVRGFHLNALASPWKRWSEIIRDFKEAKRGGPEMLKSFVNTVLGETWEEEGEQLEEEELMKRCEEYNADVPEAVKILTAAVDVQDDRFEIEVIGWGAGKESWGITYHKIFGDLRQPEIWAELDQFLLRTWENKNGLRFAIACTCMDSGGHYTTEVYRFCAIRESRRVFAIKGQGAQNGEYVPLINGNSRTPREKAVLFKIGVDEGKGKVFSSLKIEDAGPGYCHFPSGNGYNAQYFKGLTAEKLQTRYKSGVAYRVWKKVRDRNEPLDLRVYNTAALEILNPQLDVPLSIHDNRNASASKRINKKRFVKKSKLW</sequence>
<dbReference type="PANTHER" id="PTHR34413:SF2">
    <property type="entry name" value="PROPHAGE TAIL FIBER ASSEMBLY PROTEIN HOMOLOG TFAE-RELATED"/>
    <property type="match status" value="1"/>
</dbReference>
<evidence type="ECO:0000259" key="1">
    <source>
        <dbReference type="Pfam" id="PF05876"/>
    </source>
</evidence>
<dbReference type="InterPro" id="IPR046454">
    <property type="entry name" value="GpA_endonuclease"/>
</dbReference>
<dbReference type="GO" id="GO:0016887">
    <property type="term" value="F:ATP hydrolysis activity"/>
    <property type="evidence" value="ECO:0007669"/>
    <property type="project" value="InterPro"/>
</dbReference>